<evidence type="ECO:0000313" key="3">
    <source>
        <dbReference type="Proteomes" id="UP000243015"/>
    </source>
</evidence>
<gene>
    <name evidence="2" type="ORF">A7C99_2966</name>
</gene>
<dbReference type="AlphaFoldDB" id="A0A178F1I0"/>
<dbReference type="VEuPathDB" id="FungiDB:TERG_02062"/>
<dbReference type="Proteomes" id="UP000243015">
    <property type="component" value="Unassembled WGS sequence"/>
</dbReference>
<evidence type="ECO:0000256" key="1">
    <source>
        <dbReference type="SAM" id="MobiDB-lite"/>
    </source>
</evidence>
<proteinExistence type="predicted"/>
<protein>
    <submittedName>
        <fullName evidence="2">Uncharacterized protein</fullName>
    </submittedName>
</protein>
<comment type="caution">
    <text evidence="2">The sequence shown here is derived from an EMBL/GenBank/DDBJ whole genome shotgun (WGS) entry which is preliminary data.</text>
</comment>
<dbReference type="EMBL" id="LHPM01000013">
    <property type="protein sequence ID" value="OAL65865.1"/>
    <property type="molecule type" value="Genomic_DNA"/>
</dbReference>
<organism evidence="2 3">
    <name type="scientific">Trichophyton rubrum</name>
    <name type="common">Athlete's foot fungus</name>
    <name type="synonym">Epidermophyton rubrum</name>
    <dbReference type="NCBI Taxonomy" id="5551"/>
    <lineage>
        <taxon>Eukaryota</taxon>
        <taxon>Fungi</taxon>
        <taxon>Dikarya</taxon>
        <taxon>Ascomycota</taxon>
        <taxon>Pezizomycotina</taxon>
        <taxon>Eurotiomycetes</taxon>
        <taxon>Eurotiomycetidae</taxon>
        <taxon>Onygenales</taxon>
        <taxon>Arthrodermataceae</taxon>
        <taxon>Trichophyton</taxon>
    </lineage>
</organism>
<feature type="region of interest" description="Disordered" evidence="1">
    <location>
        <begin position="181"/>
        <end position="205"/>
    </location>
</feature>
<sequence>MASTKFQQTYQSDETRYTRKFSASTVPKEALLTLRPIWPEKKGPEYAVAYITELDYFFNEDHINDAIKLMGRNLLGLDMLGTLFQLICDPEDTPISTPPKYSGTLAGGLGPFSMLTSLFNQLEDRSIQASIEERRVFGAPRTSRFYDAMQHAARDDPESPTYQNFEELDMVDIEMADSDDRPIPDSPPAMFSTTAQGVEEPPRRTPTETLVADFIVTLLGGLASLVQGLSPRPLCMANSFETTYQFGPPSHPTSLQHGGMQFRARVDGSIPFSLSVAGMPREAAIFEVKRAPRKGRGSGIPVLAQQAMEHAAYIWKCHASDSTWKNTHRTYHTFMVAQDHLGFHISIGTYDTSYLEYIFGPGSQPVLPTRGTNKFPFLQIQELGPFNVKIEGHLRIFLRIMLAFILWQLEKASEDAVFKEIFRSSFHIWRFEDQFELEGFCSTPVLGSKVKVMSESKQDAPGSAVSKCVPPTGQREAGWLKGDAAGFPGQRDVQNLAKDAAVLQGEAAKEKAGLSMLAEIASWFSTARESRS</sequence>
<name>A0A178F1I0_TRIRU</name>
<accession>A0A178F1I0</accession>
<evidence type="ECO:0000313" key="2">
    <source>
        <dbReference type="EMBL" id="OAL65865.1"/>
    </source>
</evidence>
<reference evidence="2 3" key="1">
    <citation type="submission" date="2016-05" db="EMBL/GenBank/DDBJ databases">
        <title>Genome sequencing of Trichophyton rubrum CMCC(F)T1i isolated from hair.</title>
        <authorList>
            <person name="Zhan P."/>
            <person name="Tao Y."/>
            <person name="Liu W."/>
        </authorList>
    </citation>
    <scope>NUCLEOTIDE SEQUENCE [LARGE SCALE GENOMIC DNA]</scope>
    <source>
        <strain evidence="3">CMCC(F)T1i</strain>
    </source>
</reference>